<accession>X1VFR7</accession>
<evidence type="ECO:0000313" key="1">
    <source>
        <dbReference type="EMBL" id="GAJ16882.1"/>
    </source>
</evidence>
<gene>
    <name evidence="1" type="ORF">S12H4_62161</name>
</gene>
<evidence type="ECO:0008006" key="2">
    <source>
        <dbReference type="Google" id="ProtNLM"/>
    </source>
</evidence>
<dbReference type="EMBL" id="BARW01041567">
    <property type="protein sequence ID" value="GAJ16882.1"/>
    <property type="molecule type" value="Genomic_DNA"/>
</dbReference>
<sequence length="88" mass="9793">FKYSSGTSIIGRTKVSQMANKKMKALFNLAALSAIQHDPELKLYFDNRMANGANGMSTINIIRNKIIHRVFAVVKRGTPYVVMAKYAA</sequence>
<protein>
    <recommendedName>
        <fullName evidence="2">Transposase IS116/IS110/IS902 family protein</fullName>
    </recommendedName>
</protein>
<name>X1VFR7_9ZZZZ</name>
<feature type="non-terminal residue" evidence="1">
    <location>
        <position position="1"/>
    </location>
</feature>
<organism evidence="1">
    <name type="scientific">marine sediment metagenome</name>
    <dbReference type="NCBI Taxonomy" id="412755"/>
    <lineage>
        <taxon>unclassified sequences</taxon>
        <taxon>metagenomes</taxon>
        <taxon>ecological metagenomes</taxon>
    </lineage>
</organism>
<dbReference type="AlphaFoldDB" id="X1VFR7"/>
<reference evidence="1" key="1">
    <citation type="journal article" date="2014" name="Front. Microbiol.">
        <title>High frequency of phylogenetically diverse reductive dehalogenase-homologous genes in deep subseafloor sedimentary metagenomes.</title>
        <authorList>
            <person name="Kawai M."/>
            <person name="Futagami T."/>
            <person name="Toyoda A."/>
            <person name="Takaki Y."/>
            <person name="Nishi S."/>
            <person name="Hori S."/>
            <person name="Arai W."/>
            <person name="Tsubouchi T."/>
            <person name="Morono Y."/>
            <person name="Uchiyama I."/>
            <person name="Ito T."/>
            <person name="Fujiyama A."/>
            <person name="Inagaki F."/>
            <person name="Takami H."/>
        </authorList>
    </citation>
    <scope>NUCLEOTIDE SEQUENCE</scope>
    <source>
        <strain evidence="1">Expedition CK06-06</strain>
    </source>
</reference>
<proteinExistence type="predicted"/>
<comment type="caution">
    <text evidence="1">The sequence shown here is derived from an EMBL/GenBank/DDBJ whole genome shotgun (WGS) entry which is preliminary data.</text>
</comment>